<dbReference type="PANTHER" id="PTHR42894">
    <property type="entry name" value="N-(5'-PHOSPHORIBOSYL)ANTHRANILATE ISOMERASE"/>
    <property type="match status" value="1"/>
</dbReference>
<dbReference type="EMBL" id="SLUO01000002">
    <property type="protein sequence ID" value="TCL60503.1"/>
    <property type="molecule type" value="Genomic_DNA"/>
</dbReference>
<dbReference type="AlphaFoldDB" id="A0A4R1R4T6"/>
<keyword evidence="12" id="KW-1185">Reference proteome</keyword>
<reference evidence="11 12" key="1">
    <citation type="submission" date="2019-03" db="EMBL/GenBank/DDBJ databases">
        <title>Genomic Encyclopedia of Type Strains, Phase IV (KMG-IV): sequencing the most valuable type-strain genomes for metagenomic binning, comparative biology and taxonomic classification.</title>
        <authorList>
            <person name="Goeker M."/>
        </authorList>
    </citation>
    <scope>NUCLEOTIDE SEQUENCE [LARGE SCALE GENOMIC DNA]</scope>
    <source>
        <strain evidence="11 12">DSM 100556</strain>
    </source>
</reference>
<dbReference type="HAMAP" id="MF_00135">
    <property type="entry name" value="PRAI"/>
    <property type="match status" value="1"/>
</dbReference>
<dbReference type="InterPro" id="IPR011060">
    <property type="entry name" value="RibuloseP-bd_barrel"/>
</dbReference>
<dbReference type="OrthoDB" id="9786954at2"/>
<evidence type="ECO:0000256" key="3">
    <source>
        <dbReference type="ARBA" id="ARBA00012572"/>
    </source>
</evidence>
<sequence length="209" mass="22758">MKSKIKICGLTRECDIDYVNEAGPEYLGFVFAGSRRQIDEAGAARLKSRTKSGIAAVGVFVNAPAEQVIRLMENGIIDIVQLHGQETPSYVEEIKRRANGPVIKAIRVGEEEYPSAFFEEYANAGADYFLFDSGTSGGGYGGTGVVFDWNRIPKTPLPYFLAGGLHAKNIGTAISHAQPYAVDISSGVETNGVKDRDKILEIIRRVRDV</sequence>
<keyword evidence="6 9" id="KW-0822">Tryptophan biosynthesis</keyword>
<dbReference type="InterPro" id="IPR044643">
    <property type="entry name" value="TrpF_fam"/>
</dbReference>
<evidence type="ECO:0000256" key="8">
    <source>
        <dbReference type="ARBA" id="ARBA00023235"/>
    </source>
</evidence>
<dbReference type="EC" id="5.3.1.24" evidence="3 9"/>
<organism evidence="11 12">
    <name type="scientific">Kineothrix alysoides</name>
    <dbReference type="NCBI Taxonomy" id="1469948"/>
    <lineage>
        <taxon>Bacteria</taxon>
        <taxon>Bacillati</taxon>
        <taxon>Bacillota</taxon>
        <taxon>Clostridia</taxon>
        <taxon>Lachnospirales</taxon>
        <taxon>Lachnospiraceae</taxon>
        <taxon>Kineothrix</taxon>
    </lineage>
</organism>
<dbReference type="UniPathway" id="UPA00035">
    <property type="reaction ID" value="UER00042"/>
</dbReference>
<comment type="caution">
    <text evidence="11">The sequence shown here is derived from an EMBL/GenBank/DDBJ whole genome shotgun (WGS) entry which is preliminary data.</text>
</comment>
<dbReference type="SUPFAM" id="SSF51366">
    <property type="entry name" value="Ribulose-phoshate binding barrel"/>
    <property type="match status" value="1"/>
</dbReference>
<dbReference type="PANTHER" id="PTHR42894:SF1">
    <property type="entry name" value="N-(5'-PHOSPHORIBOSYL)ANTHRANILATE ISOMERASE"/>
    <property type="match status" value="1"/>
</dbReference>
<proteinExistence type="inferred from homology"/>
<evidence type="ECO:0000256" key="9">
    <source>
        <dbReference type="HAMAP-Rule" id="MF_00135"/>
    </source>
</evidence>
<keyword evidence="7 9" id="KW-0057">Aromatic amino acid biosynthesis</keyword>
<evidence type="ECO:0000313" key="11">
    <source>
        <dbReference type="EMBL" id="TCL60503.1"/>
    </source>
</evidence>
<evidence type="ECO:0000259" key="10">
    <source>
        <dbReference type="Pfam" id="PF00697"/>
    </source>
</evidence>
<dbReference type="InterPro" id="IPR013785">
    <property type="entry name" value="Aldolase_TIM"/>
</dbReference>
<comment type="pathway">
    <text evidence="2 9">Amino-acid biosynthesis; L-tryptophan biosynthesis; L-tryptophan from chorismate: step 3/5.</text>
</comment>
<evidence type="ECO:0000256" key="5">
    <source>
        <dbReference type="ARBA" id="ARBA00022605"/>
    </source>
</evidence>
<dbReference type="STRING" id="1469948.GCA_000732725_00236"/>
<comment type="similarity">
    <text evidence="9">Belongs to the TrpF family.</text>
</comment>
<accession>A0A4R1R4T6</accession>
<dbReference type="Pfam" id="PF00697">
    <property type="entry name" value="PRAI"/>
    <property type="match status" value="1"/>
</dbReference>
<name>A0A4R1R4T6_9FIRM</name>
<dbReference type="GO" id="GO:0004640">
    <property type="term" value="F:phosphoribosylanthranilate isomerase activity"/>
    <property type="evidence" value="ECO:0007669"/>
    <property type="project" value="UniProtKB-UniRule"/>
</dbReference>
<evidence type="ECO:0000256" key="6">
    <source>
        <dbReference type="ARBA" id="ARBA00022822"/>
    </source>
</evidence>
<dbReference type="CDD" id="cd00405">
    <property type="entry name" value="PRAI"/>
    <property type="match status" value="1"/>
</dbReference>
<evidence type="ECO:0000256" key="2">
    <source>
        <dbReference type="ARBA" id="ARBA00004664"/>
    </source>
</evidence>
<dbReference type="Proteomes" id="UP000295718">
    <property type="component" value="Unassembled WGS sequence"/>
</dbReference>
<evidence type="ECO:0000313" key="12">
    <source>
        <dbReference type="Proteomes" id="UP000295718"/>
    </source>
</evidence>
<evidence type="ECO:0000256" key="4">
    <source>
        <dbReference type="ARBA" id="ARBA00022272"/>
    </source>
</evidence>
<evidence type="ECO:0000256" key="1">
    <source>
        <dbReference type="ARBA" id="ARBA00001164"/>
    </source>
</evidence>
<keyword evidence="8 9" id="KW-0413">Isomerase</keyword>
<protein>
    <recommendedName>
        <fullName evidence="4 9">N-(5'-phosphoribosyl)anthranilate isomerase</fullName>
        <shortName evidence="9">PRAI</shortName>
        <ecNumber evidence="3 9">5.3.1.24</ecNumber>
    </recommendedName>
</protein>
<feature type="domain" description="N-(5'phosphoribosyl) anthranilate isomerase (PRAI)" evidence="10">
    <location>
        <begin position="5"/>
        <end position="203"/>
    </location>
</feature>
<dbReference type="GO" id="GO:0000162">
    <property type="term" value="P:L-tryptophan biosynthetic process"/>
    <property type="evidence" value="ECO:0007669"/>
    <property type="project" value="UniProtKB-UniRule"/>
</dbReference>
<dbReference type="Gene3D" id="3.20.20.70">
    <property type="entry name" value="Aldolase class I"/>
    <property type="match status" value="1"/>
</dbReference>
<dbReference type="RefSeq" id="WP_031389018.1">
    <property type="nucleotide sequence ID" value="NZ_JPNB01000001.1"/>
</dbReference>
<evidence type="ECO:0000256" key="7">
    <source>
        <dbReference type="ARBA" id="ARBA00023141"/>
    </source>
</evidence>
<keyword evidence="5 9" id="KW-0028">Amino-acid biosynthesis</keyword>
<gene>
    <name evidence="9" type="primary">trpF</name>
    <name evidence="11" type="ORF">EDD76_102201</name>
</gene>
<comment type="catalytic activity">
    <reaction evidence="1 9">
        <text>N-(5-phospho-beta-D-ribosyl)anthranilate = 1-(2-carboxyphenylamino)-1-deoxy-D-ribulose 5-phosphate</text>
        <dbReference type="Rhea" id="RHEA:21540"/>
        <dbReference type="ChEBI" id="CHEBI:18277"/>
        <dbReference type="ChEBI" id="CHEBI:58613"/>
        <dbReference type="EC" id="5.3.1.24"/>
    </reaction>
</comment>
<dbReference type="InterPro" id="IPR001240">
    <property type="entry name" value="PRAI_dom"/>
</dbReference>